<dbReference type="RefSeq" id="WP_074894872.1">
    <property type="nucleotide sequence ID" value="NZ_CP031252.1"/>
</dbReference>
<name>A0A378TZI2_NEIEL</name>
<evidence type="ECO:0000313" key="1">
    <source>
        <dbReference type="EMBL" id="STZ68429.1"/>
    </source>
</evidence>
<reference evidence="1 2" key="1">
    <citation type="submission" date="2018-06" db="EMBL/GenBank/DDBJ databases">
        <authorList>
            <consortium name="Pathogen Informatics"/>
            <person name="Doyle S."/>
        </authorList>
    </citation>
    <scope>NUCLEOTIDE SEQUENCE [LARGE SCALE GENOMIC DNA]</scope>
    <source>
        <strain evidence="1 2">NCTC10660</strain>
    </source>
</reference>
<dbReference type="GeneID" id="93352937"/>
<evidence type="ECO:0000313" key="2">
    <source>
        <dbReference type="Proteomes" id="UP000254927"/>
    </source>
</evidence>
<gene>
    <name evidence="1" type="ORF">NCTC10660_01948</name>
</gene>
<accession>A0A378TZI2</accession>
<dbReference type="AlphaFoldDB" id="A0A378TZI2"/>
<sequence>MKADKYRRFDDPFRPSGNPAGCRRCGCPSANPSPPDCRFVRCACACGDNPDDESLMPPAAVIKTDKAV</sequence>
<proteinExistence type="predicted"/>
<dbReference type="EMBL" id="UGQW01000002">
    <property type="protein sequence ID" value="STZ68429.1"/>
    <property type="molecule type" value="Genomic_DNA"/>
</dbReference>
<protein>
    <submittedName>
        <fullName evidence="1">Uncharacterized protein</fullName>
    </submittedName>
</protein>
<dbReference type="Proteomes" id="UP000254927">
    <property type="component" value="Unassembled WGS sequence"/>
</dbReference>
<organism evidence="1 2">
    <name type="scientific">Neisseria elongata</name>
    <dbReference type="NCBI Taxonomy" id="495"/>
    <lineage>
        <taxon>Bacteria</taxon>
        <taxon>Pseudomonadati</taxon>
        <taxon>Pseudomonadota</taxon>
        <taxon>Betaproteobacteria</taxon>
        <taxon>Neisseriales</taxon>
        <taxon>Neisseriaceae</taxon>
        <taxon>Neisseria</taxon>
    </lineage>
</organism>